<evidence type="ECO:0000259" key="3">
    <source>
        <dbReference type="PROSITE" id="PS51304"/>
    </source>
</evidence>
<name>A0A8B9HVF5_ASTMX</name>
<dbReference type="GO" id="GO:0030246">
    <property type="term" value="F:carbohydrate binding"/>
    <property type="evidence" value="ECO:0007669"/>
    <property type="project" value="UniProtKB-UniRule"/>
</dbReference>
<dbReference type="SUPFAM" id="SSF49899">
    <property type="entry name" value="Concanavalin A-like lectins/glucanases"/>
    <property type="match status" value="1"/>
</dbReference>
<dbReference type="PROSITE" id="PS51304">
    <property type="entry name" value="GALECTIN"/>
    <property type="match status" value="1"/>
</dbReference>
<evidence type="ECO:0000256" key="2">
    <source>
        <dbReference type="RuleBase" id="RU102079"/>
    </source>
</evidence>
<proteinExistence type="predicted"/>
<dbReference type="GO" id="GO:0043236">
    <property type="term" value="F:laminin binding"/>
    <property type="evidence" value="ECO:0007669"/>
    <property type="project" value="TreeGrafter"/>
</dbReference>
<dbReference type="PANTHER" id="PTHR11346">
    <property type="entry name" value="GALECTIN"/>
    <property type="match status" value="1"/>
</dbReference>
<keyword evidence="1 2" id="KW-0430">Lectin</keyword>
<sequence length="139" mass="16287">MIFFNIALTVTDLRFYAGQELTVSGKVKSGCDYFSINIGHDVNNIALHFNPRFKYNKDRNVIVCNSNRGGWGSEQKEKVFPFQRDGDFRVIVYCTKYSLSGRDSFSRGLWIIFSFTGFLFDFIHVRNDYILYVFFSDFF</sequence>
<evidence type="ECO:0000313" key="5">
    <source>
        <dbReference type="Proteomes" id="UP000694621"/>
    </source>
</evidence>
<dbReference type="Gene3D" id="2.60.120.200">
    <property type="match status" value="1"/>
</dbReference>
<protein>
    <recommendedName>
        <fullName evidence="2">Galectin</fullName>
    </recommendedName>
</protein>
<dbReference type="GO" id="GO:0005615">
    <property type="term" value="C:extracellular space"/>
    <property type="evidence" value="ECO:0007669"/>
    <property type="project" value="TreeGrafter"/>
</dbReference>
<feature type="domain" description="Galectin" evidence="3">
    <location>
        <begin position="7"/>
        <end position="139"/>
    </location>
</feature>
<dbReference type="Proteomes" id="UP000694621">
    <property type="component" value="Unplaced"/>
</dbReference>
<dbReference type="SMART" id="SM00276">
    <property type="entry name" value="GLECT"/>
    <property type="match status" value="1"/>
</dbReference>
<dbReference type="Ensembl" id="ENSAMXT00005019938.1">
    <property type="protein sequence ID" value="ENSAMXP00005018033.1"/>
    <property type="gene ID" value="ENSAMXG00005009403.1"/>
</dbReference>
<dbReference type="SMART" id="SM00908">
    <property type="entry name" value="Gal-bind_lectin"/>
    <property type="match status" value="1"/>
</dbReference>
<evidence type="ECO:0000256" key="1">
    <source>
        <dbReference type="ARBA" id="ARBA00022734"/>
    </source>
</evidence>
<evidence type="ECO:0000313" key="4">
    <source>
        <dbReference type="Ensembl" id="ENSAMXP00005018033.1"/>
    </source>
</evidence>
<accession>A0A8B9HVF5</accession>
<dbReference type="InterPro" id="IPR044156">
    <property type="entry name" value="Galectin-like"/>
</dbReference>
<organism evidence="4 5">
    <name type="scientific">Astyanax mexicanus</name>
    <name type="common">Blind cave fish</name>
    <name type="synonym">Astyanax fasciatus mexicanus</name>
    <dbReference type="NCBI Taxonomy" id="7994"/>
    <lineage>
        <taxon>Eukaryota</taxon>
        <taxon>Metazoa</taxon>
        <taxon>Chordata</taxon>
        <taxon>Craniata</taxon>
        <taxon>Vertebrata</taxon>
        <taxon>Euteleostomi</taxon>
        <taxon>Actinopterygii</taxon>
        <taxon>Neopterygii</taxon>
        <taxon>Teleostei</taxon>
        <taxon>Ostariophysi</taxon>
        <taxon>Characiformes</taxon>
        <taxon>Characoidei</taxon>
        <taxon>Acestrorhamphidae</taxon>
        <taxon>Acestrorhamphinae</taxon>
        <taxon>Astyanax</taxon>
    </lineage>
</organism>
<dbReference type="InterPro" id="IPR013320">
    <property type="entry name" value="ConA-like_dom_sf"/>
</dbReference>
<reference evidence="4" key="1">
    <citation type="submission" date="2025-08" db="UniProtKB">
        <authorList>
            <consortium name="Ensembl"/>
        </authorList>
    </citation>
    <scope>IDENTIFICATION</scope>
</reference>
<dbReference type="AlphaFoldDB" id="A0A8B9HVF5"/>
<dbReference type="InterPro" id="IPR001079">
    <property type="entry name" value="Galectin_CRD"/>
</dbReference>
<dbReference type="Pfam" id="PF00337">
    <property type="entry name" value="Gal-bind_lectin"/>
    <property type="match status" value="1"/>
</dbReference>
<dbReference type="GO" id="GO:0016936">
    <property type="term" value="F:galactoside binding"/>
    <property type="evidence" value="ECO:0007669"/>
    <property type="project" value="TreeGrafter"/>
</dbReference>
<dbReference type="PANTHER" id="PTHR11346:SF97">
    <property type="entry name" value="GALECTIN-1"/>
    <property type="match status" value="1"/>
</dbReference>
<dbReference type="CDD" id="cd00070">
    <property type="entry name" value="GLECT"/>
    <property type="match status" value="1"/>
</dbReference>